<evidence type="ECO:0000256" key="1">
    <source>
        <dbReference type="SAM" id="MobiDB-lite"/>
    </source>
</evidence>
<organism evidence="2 3">
    <name type="scientific">Caerostris extrusa</name>
    <name type="common">Bark spider</name>
    <name type="synonym">Caerostris bankana</name>
    <dbReference type="NCBI Taxonomy" id="172846"/>
    <lineage>
        <taxon>Eukaryota</taxon>
        <taxon>Metazoa</taxon>
        <taxon>Ecdysozoa</taxon>
        <taxon>Arthropoda</taxon>
        <taxon>Chelicerata</taxon>
        <taxon>Arachnida</taxon>
        <taxon>Araneae</taxon>
        <taxon>Araneomorphae</taxon>
        <taxon>Entelegynae</taxon>
        <taxon>Araneoidea</taxon>
        <taxon>Araneidae</taxon>
        <taxon>Caerostris</taxon>
    </lineage>
</organism>
<accession>A0AAV4MPK5</accession>
<dbReference type="Proteomes" id="UP001054945">
    <property type="component" value="Unassembled WGS sequence"/>
</dbReference>
<sequence>MILKVSPERGHEGGPLALAVRLRPGPEHVEDRIRLLAVGVVAGLPPEASGEGAGQRLPAAGAGALRPARQRPHPLPLGHVLLRQDHPGVVVFGDDGRQHQQGKRINPPATPGQMPCEGKVGAESTHAIKTFYDRKDSSTVAQQQGEERLALFILGERSPRFRCLHRTRREPQEAAS</sequence>
<proteinExistence type="predicted"/>
<feature type="region of interest" description="Disordered" evidence="1">
    <location>
        <begin position="98"/>
        <end position="118"/>
    </location>
</feature>
<comment type="caution">
    <text evidence="2">The sequence shown here is derived from an EMBL/GenBank/DDBJ whole genome shotgun (WGS) entry which is preliminary data.</text>
</comment>
<reference evidence="2 3" key="1">
    <citation type="submission" date="2021-06" db="EMBL/GenBank/DDBJ databases">
        <title>Caerostris extrusa draft genome.</title>
        <authorList>
            <person name="Kono N."/>
            <person name="Arakawa K."/>
        </authorList>
    </citation>
    <scope>NUCLEOTIDE SEQUENCE [LARGE SCALE GENOMIC DNA]</scope>
</reference>
<dbReference type="EMBL" id="BPLR01002346">
    <property type="protein sequence ID" value="GIX72734.1"/>
    <property type="molecule type" value="Genomic_DNA"/>
</dbReference>
<gene>
    <name evidence="2" type="ORF">CEXT_544941</name>
</gene>
<name>A0AAV4MPK5_CAEEX</name>
<dbReference type="AlphaFoldDB" id="A0AAV4MPK5"/>
<protein>
    <submittedName>
        <fullName evidence="2">Uncharacterized protein</fullName>
    </submittedName>
</protein>
<evidence type="ECO:0000313" key="2">
    <source>
        <dbReference type="EMBL" id="GIX72734.1"/>
    </source>
</evidence>
<evidence type="ECO:0000313" key="3">
    <source>
        <dbReference type="Proteomes" id="UP001054945"/>
    </source>
</evidence>
<keyword evidence="3" id="KW-1185">Reference proteome</keyword>